<sequence>MDRDKMPQDHANSLAHSVVLVGFESLRTFEFGCAVEIFGLERPELGVNWYQFKVCGVESTTVQAIGGVSVTFEYGSEILDQADTIILPGWRDVNEAPPQVLVNALRRAHKRGARICSICTGAFVLAAAGLLNGRAVTTHWHHSNLLSQRYPSLRVSSSSLYIEDDNIVTSAGSAAGLDMMLYIVRRDYGYRVANMVAQRLVIPAYRDGDQLQVVSQQTMATSQTKMAEVMDWVRERLSESHSVDSLAGHMDMTPRTFQRTFKSVVGLPVIEWLTRARVDRAKELLATTSSTVSHIAYHCGFASESTFRHQFRKRVSQTPTEFRRQSSSHLQQLRDKNTEY</sequence>
<dbReference type="GO" id="GO:0043565">
    <property type="term" value="F:sequence-specific DNA binding"/>
    <property type="evidence" value="ECO:0007669"/>
    <property type="project" value="InterPro"/>
</dbReference>
<proteinExistence type="predicted"/>
<keyword evidence="3" id="KW-0804">Transcription</keyword>
<reference evidence="6 7" key="2">
    <citation type="submission" date="2014-09" db="EMBL/GenBank/DDBJ databases">
        <authorList>
            <consortium name="NBRP consortium"/>
            <person name="Sawabe T."/>
            <person name="Meirelles P."/>
            <person name="Nakanishi M."/>
            <person name="Sayaka M."/>
            <person name="Hattori M."/>
            <person name="Ohkuma M."/>
        </authorList>
    </citation>
    <scope>NUCLEOTIDE SEQUENCE [LARGE SCALE GENOMIC DNA]</scope>
    <source>
        <strain evidence="6 7">JCM 19240</strain>
    </source>
</reference>
<dbReference type="PROSITE" id="PS01124">
    <property type="entry name" value="HTH_ARAC_FAMILY_2"/>
    <property type="match status" value="1"/>
</dbReference>
<dbReference type="Gene3D" id="1.10.10.60">
    <property type="entry name" value="Homeodomain-like"/>
    <property type="match status" value="1"/>
</dbReference>
<dbReference type="InterPro" id="IPR029062">
    <property type="entry name" value="Class_I_gatase-like"/>
</dbReference>
<dbReference type="EMBL" id="BBMT01000002">
    <property type="protein sequence ID" value="GAL33090.1"/>
    <property type="molecule type" value="Genomic_DNA"/>
</dbReference>
<dbReference type="Pfam" id="PF12833">
    <property type="entry name" value="HTH_18"/>
    <property type="match status" value="1"/>
</dbReference>
<dbReference type="Pfam" id="PF01965">
    <property type="entry name" value="DJ-1_PfpI"/>
    <property type="match status" value="1"/>
</dbReference>
<dbReference type="PANTHER" id="PTHR43130">
    <property type="entry name" value="ARAC-FAMILY TRANSCRIPTIONAL REGULATOR"/>
    <property type="match status" value="1"/>
</dbReference>
<dbReference type="InterPro" id="IPR018060">
    <property type="entry name" value="HTH_AraC"/>
</dbReference>
<organism evidence="6 7">
    <name type="scientific">Vibrio maritimus</name>
    <dbReference type="NCBI Taxonomy" id="990268"/>
    <lineage>
        <taxon>Bacteria</taxon>
        <taxon>Pseudomonadati</taxon>
        <taxon>Pseudomonadota</taxon>
        <taxon>Gammaproteobacteria</taxon>
        <taxon>Vibrionales</taxon>
        <taxon>Vibrionaceae</taxon>
        <taxon>Vibrio</taxon>
    </lineage>
</organism>
<dbReference type="NCBIfam" id="NF006902">
    <property type="entry name" value="PRK09393.1"/>
    <property type="match status" value="1"/>
</dbReference>
<dbReference type="InterPro" id="IPR052158">
    <property type="entry name" value="INH-QAR"/>
</dbReference>
<evidence type="ECO:0000313" key="7">
    <source>
        <dbReference type="Proteomes" id="UP000029224"/>
    </source>
</evidence>
<feature type="region of interest" description="Disordered" evidence="4">
    <location>
        <begin position="317"/>
        <end position="340"/>
    </location>
</feature>
<dbReference type="Proteomes" id="UP000029224">
    <property type="component" value="Unassembled WGS sequence"/>
</dbReference>
<reference evidence="6 7" key="1">
    <citation type="submission" date="2014-09" db="EMBL/GenBank/DDBJ databases">
        <title>Vibrio maritimus JCM 19240. (C210) whole genome shotgun sequence.</title>
        <authorList>
            <person name="Sawabe T."/>
            <person name="Meirelles P."/>
            <person name="Nakanishi M."/>
            <person name="Sayaka M."/>
            <person name="Hattori M."/>
            <person name="Ohkuma M."/>
        </authorList>
    </citation>
    <scope>NUCLEOTIDE SEQUENCE [LARGE SCALE GENOMIC DNA]</scope>
    <source>
        <strain evidence="6 7">JCM 19240</strain>
    </source>
</reference>
<accession>A0A090SZ93</accession>
<comment type="caution">
    <text evidence="6">The sequence shown here is derived from an EMBL/GenBank/DDBJ whole genome shotgun (WGS) entry which is preliminary data.</text>
</comment>
<dbReference type="GO" id="GO:0003700">
    <property type="term" value="F:DNA-binding transcription factor activity"/>
    <property type="evidence" value="ECO:0007669"/>
    <property type="project" value="InterPro"/>
</dbReference>
<dbReference type="InterPro" id="IPR002818">
    <property type="entry name" value="DJ-1/PfpI"/>
</dbReference>
<name>A0A090SZ93_9VIBR</name>
<evidence type="ECO:0000256" key="4">
    <source>
        <dbReference type="SAM" id="MobiDB-lite"/>
    </source>
</evidence>
<gene>
    <name evidence="6" type="ORF">JCM19240_6522</name>
</gene>
<dbReference type="SUPFAM" id="SSF52317">
    <property type="entry name" value="Class I glutamine amidotransferase-like"/>
    <property type="match status" value="1"/>
</dbReference>
<keyword evidence="1" id="KW-0805">Transcription regulation</keyword>
<evidence type="ECO:0000256" key="3">
    <source>
        <dbReference type="ARBA" id="ARBA00023163"/>
    </source>
</evidence>
<evidence type="ECO:0000256" key="2">
    <source>
        <dbReference type="ARBA" id="ARBA00023125"/>
    </source>
</evidence>
<dbReference type="InterPro" id="IPR020449">
    <property type="entry name" value="Tscrpt_reg_AraC-type_HTH"/>
</dbReference>
<dbReference type="SUPFAM" id="SSF46689">
    <property type="entry name" value="Homeodomain-like"/>
    <property type="match status" value="2"/>
</dbReference>
<keyword evidence="7" id="KW-1185">Reference proteome</keyword>
<dbReference type="PANTHER" id="PTHR43130:SF3">
    <property type="entry name" value="HTH-TYPE TRANSCRIPTIONAL REGULATOR RV1931C"/>
    <property type="match status" value="1"/>
</dbReference>
<feature type="compositionally biased region" description="Polar residues" evidence="4">
    <location>
        <begin position="317"/>
        <end position="331"/>
    </location>
</feature>
<dbReference type="InterPro" id="IPR009057">
    <property type="entry name" value="Homeodomain-like_sf"/>
</dbReference>
<evidence type="ECO:0000313" key="6">
    <source>
        <dbReference type="EMBL" id="GAL33090.1"/>
    </source>
</evidence>
<dbReference type="PRINTS" id="PR00032">
    <property type="entry name" value="HTHARAC"/>
</dbReference>
<dbReference type="CDD" id="cd03137">
    <property type="entry name" value="GATase1_AraC_1"/>
    <property type="match status" value="1"/>
</dbReference>
<feature type="domain" description="HTH araC/xylS-type" evidence="5">
    <location>
        <begin position="227"/>
        <end position="325"/>
    </location>
</feature>
<evidence type="ECO:0000259" key="5">
    <source>
        <dbReference type="PROSITE" id="PS01124"/>
    </source>
</evidence>
<dbReference type="AlphaFoldDB" id="A0A090SZ93"/>
<dbReference type="Gene3D" id="3.40.50.880">
    <property type="match status" value="1"/>
</dbReference>
<keyword evidence="2 6" id="KW-0238">DNA-binding</keyword>
<dbReference type="SMART" id="SM00342">
    <property type="entry name" value="HTH_ARAC"/>
    <property type="match status" value="1"/>
</dbReference>
<protein>
    <submittedName>
        <fullName evidence="6">Transcriptional regulator containing an amidase domain and an AraC-type DNA-binding HTH domain</fullName>
    </submittedName>
</protein>
<evidence type="ECO:0000256" key="1">
    <source>
        <dbReference type="ARBA" id="ARBA00023015"/>
    </source>
</evidence>